<dbReference type="Pfam" id="PF11703">
    <property type="entry name" value="UPF0506"/>
    <property type="match status" value="1"/>
</dbReference>
<evidence type="ECO:0000256" key="5">
    <source>
        <dbReference type="ARBA" id="ARBA00023157"/>
    </source>
</evidence>
<comment type="caution">
    <text evidence="8">The sequence shown here is derived from an EMBL/GenBank/DDBJ whole genome shotgun (WGS) entry which is preliminary data.</text>
</comment>
<dbReference type="OrthoDB" id="6276447at2759"/>
<keyword evidence="4" id="KW-0960">Knottin</keyword>
<evidence type="ECO:0000313" key="8">
    <source>
        <dbReference type="EMBL" id="KAA0188962.1"/>
    </source>
</evidence>
<dbReference type="InterPro" id="IPR021712">
    <property type="entry name" value="UPF0506"/>
</dbReference>
<comment type="subcellular location">
    <subcellularLocation>
        <location evidence="1">Secreted</location>
    </subcellularLocation>
</comment>
<dbReference type="GO" id="GO:0005576">
    <property type="term" value="C:extracellular region"/>
    <property type="evidence" value="ECO:0007669"/>
    <property type="project" value="UniProtKB-SubCell"/>
</dbReference>
<keyword evidence="3 6" id="KW-0732">Signal</keyword>
<proteinExistence type="predicted"/>
<dbReference type="AlphaFoldDB" id="A0A8E0VGZ0"/>
<organism evidence="8 9">
    <name type="scientific">Fasciolopsis buskii</name>
    <dbReference type="NCBI Taxonomy" id="27845"/>
    <lineage>
        <taxon>Eukaryota</taxon>
        <taxon>Metazoa</taxon>
        <taxon>Spiralia</taxon>
        <taxon>Lophotrochozoa</taxon>
        <taxon>Platyhelminthes</taxon>
        <taxon>Trematoda</taxon>
        <taxon>Digenea</taxon>
        <taxon>Plagiorchiida</taxon>
        <taxon>Echinostomata</taxon>
        <taxon>Echinostomatoidea</taxon>
        <taxon>Fasciolidae</taxon>
        <taxon>Fasciolopsis</taxon>
    </lineage>
</organism>
<evidence type="ECO:0000256" key="1">
    <source>
        <dbReference type="ARBA" id="ARBA00004613"/>
    </source>
</evidence>
<evidence type="ECO:0000256" key="2">
    <source>
        <dbReference type="ARBA" id="ARBA00022525"/>
    </source>
</evidence>
<dbReference type="EMBL" id="LUCM01008098">
    <property type="protein sequence ID" value="KAA0188962.1"/>
    <property type="molecule type" value="Genomic_DNA"/>
</dbReference>
<name>A0A8E0VGZ0_9TREM</name>
<accession>A0A8E0VGZ0</accession>
<dbReference type="Proteomes" id="UP000728185">
    <property type="component" value="Unassembled WGS sequence"/>
</dbReference>
<keyword evidence="9" id="KW-1185">Reference proteome</keyword>
<sequence>MILSILYLCTFFVISLAGSLSKPKHAGGCAVIGQYCSGTFFKPCCGDTVCELTAPFKGTCVLCKSEKSFCWSDDECCSKECTWGSCRKVF</sequence>
<keyword evidence="2" id="KW-0964">Secreted</keyword>
<evidence type="ECO:0000256" key="6">
    <source>
        <dbReference type="SAM" id="SignalP"/>
    </source>
</evidence>
<feature type="domain" description="UPF0506" evidence="7">
    <location>
        <begin position="29"/>
        <end position="86"/>
    </location>
</feature>
<feature type="chain" id="PRO_5034619524" description="UPF0506 domain-containing protein" evidence="6">
    <location>
        <begin position="18"/>
        <end position="90"/>
    </location>
</feature>
<evidence type="ECO:0000256" key="3">
    <source>
        <dbReference type="ARBA" id="ARBA00022729"/>
    </source>
</evidence>
<feature type="signal peptide" evidence="6">
    <location>
        <begin position="1"/>
        <end position="17"/>
    </location>
</feature>
<protein>
    <recommendedName>
        <fullName evidence="7">UPF0506 domain-containing protein</fullName>
    </recommendedName>
</protein>
<evidence type="ECO:0000259" key="7">
    <source>
        <dbReference type="Pfam" id="PF11703"/>
    </source>
</evidence>
<gene>
    <name evidence="8" type="ORF">FBUS_02312</name>
</gene>
<keyword evidence="5" id="KW-1015">Disulfide bond</keyword>
<evidence type="ECO:0000313" key="9">
    <source>
        <dbReference type="Proteomes" id="UP000728185"/>
    </source>
</evidence>
<evidence type="ECO:0000256" key="4">
    <source>
        <dbReference type="ARBA" id="ARBA00022854"/>
    </source>
</evidence>
<reference evidence="8" key="1">
    <citation type="submission" date="2019-05" db="EMBL/GenBank/DDBJ databases">
        <title>Annotation for the trematode Fasciolopsis buski.</title>
        <authorList>
            <person name="Choi Y.-J."/>
        </authorList>
    </citation>
    <scope>NUCLEOTIDE SEQUENCE</scope>
    <source>
        <strain evidence="8">HT</strain>
        <tissue evidence="8">Whole worm</tissue>
    </source>
</reference>